<sequence>MRIHRLLISGFGPFAGTEDIDFDELSGHGLFLLNGPTGAGKTSVLDAICFALYGSVPGARQDGKRLRSDHADPAREPSVTLEFSAQGRRFEVTRSPAWDKPSLRGKKGFTLQQAKTLLRERTDGAWVEKSARNDEAGAEITAVLGMDREQFTRVVMLPQGDFAAFLRSKATDRLDLLQKLFGTQRYEAVEQELSRQAQAAREDVAAVAAQLELLTARAEAEAAAVDLPSEGPPPAGDAQTRLDWMHAAVERRLEELTAAMEATEEVRRERALAVEQETGRRERRRRLQAARERQEAVLQAAPRLEELAERLSRHRQAEVLEGLLKNVDAANSKVQAAARGAESALAFLRLAAAQDPELAALDVDPGLDVPDGSPDGSPDNGPDVSGSAGPAPGAGPQRAAVASAVPSSAADELGRLRSLLAVVEARLPDEDRLKALHRRHSDLAGQQVELTSAVAELKARSTGLNSQRTELEAAVAPLEQLAGAAALRSKEAAAAAELLDVVRRHRAAVTARAGVQRRCDTAKAVMLEAKQQWLDLREERLSNAAAELAAKLAAGEPCAVCGSVDHPAPAAGGTGGPGLAQAEDAAHQAYEAADDAFTRVGAELAEAGQQVAVLAGQGGDTPEEEAQAAAVLARTAAAEADQAAAELAGIRRQLESIDQAITETADARATAESRLVQAESSLAEVAGQAQALDEALAGLRAGHPTLARRLKALEGSVSVLDKAVEAQELLDAAVARAAEAQAQLGEALPGAGFSTDEEARLQLLGSAEAARLQAEVRAGQDEAARVRELLAAEDIVRALDEQSEGFEPDDSRLAVLEEQAAGAREQARQADLAAGLASRCLASLAAIGKEYETLAGSAREPAERAQMLAGLADAAAGRGENTYRMSLNSYVLAARLEQVAIAASERLVAMSDGRYLLQHTDAKAARGAKSGLGLEVVDQWTGYRRDTSTLSGGESFMASLSLALGLADVVQQEAGGVEIETLFVDEGFGSLDEQALEQVMDALEGLRDGGRVVGLVSHVGGMKQRIGTQLQVIKRRNGSTLRISETADPAA</sequence>
<evidence type="ECO:0000256" key="2">
    <source>
        <dbReference type="ARBA" id="ARBA00011322"/>
    </source>
</evidence>
<dbReference type="SUPFAM" id="SSF52540">
    <property type="entry name" value="P-loop containing nucleoside triphosphate hydrolases"/>
    <property type="match status" value="1"/>
</dbReference>
<accession>A0A0V8IWU0</accession>
<comment type="similarity">
    <text evidence="1">Belongs to the SMC family. SbcC subfamily.</text>
</comment>
<dbReference type="Pfam" id="PF13558">
    <property type="entry name" value="SbcC_Walker_B"/>
    <property type="match status" value="1"/>
</dbReference>
<feature type="domain" description="Rad50/SbcC-type AAA" evidence="6">
    <location>
        <begin position="5"/>
        <end position="215"/>
    </location>
</feature>
<proteinExistence type="inferred from homology"/>
<dbReference type="AlphaFoldDB" id="A0A0V8IWU0"/>
<dbReference type="EMBL" id="LNQM01000001">
    <property type="protein sequence ID" value="KSU79222.1"/>
    <property type="molecule type" value="Genomic_DNA"/>
</dbReference>
<dbReference type="OrthoDB" id="9795626at2"/>
<dbReference type="Pfam" id="PF13476">
    <property type="entry name" value="AAA_23"/>
    <property type="match status" value="1"/>
</dbReference>
<evidence type="ECO:0000313" key="8">
    <source>
        <dbReference type="Proteomes" id="UP000053199"/>
    </source>
</evidence>
<evidence type="ECO:0000256" key="4">
    <source>
        <dbReference type="SAM" id="Coils"/>
    </source>
</evidence>
<evidence type="ECO:0000256" key="5">
    <source>
        <dbReference type="SAM" id="MobiDB-lite"/>
    </source>
</evidence>
<reference evidence="7 8" key="1">
    <citation type="journal article" date="2014" name="Arch. Microbiol.">
        <title>Arthrobacter enclensis sp. nov., isolated from sediment sample.</title>
        <authorList>
            <person name="Dastager S.G."/>
            <person name="Liu Q."/>
            <person name="Tang S.K."/>
            <person name="Krishnamurthi S."/>
            <person name="Lee J.C."/>
            <person name="Li W.J."/>
        </authorList>
    </citation>
    <scope>NUCLEOTIDE SEQUENCE [LARGE SCALE GENOMIC DNA]</scope>
    <source>
        <strain evidence="7 8">NIO-1008</strain>
    </source>
</reference>
<feature type="coiled-coil region" evidence="4">
    <location>
        <begin position="633"/>
        <end position="660"/>
    </location>
</feature>
<dbReference type="InterPro" id="IPR027417">
    <property type="entry name" value="P-loop_NTPase"/>
</dbReference>
<dbReference type="Gene3D" id="3.40.50.300">
    <property type="entry name" value="P-loop containing nucleotide triphosphate hydrolases"/>
    <property type="match status" value="2"/>
</dbReference>
<dbReference type="PANTHER" id="PTHR32114">
    <property type="entry name" value="ABC TRANSPORTER ABCH.3"/>
    <property type="match status" value="1"/>
</dbReference>
<gene>
    <name evidence="7" type="ORF">AS031_04160</name>
</gene>
<dbReference type="PANTHER" id="PTHR32114:SF2">
    <property type="entry name" value="ABC TRANSPORTER ABCH.3"/>
    <property type="match status" value="1"/>
</dbReference>
<dbReference type="Proteomes" id="UP000053199">
    <property type="component" value="Unassembled WGS sequence"/>
</dbReference>
<organism evidence="7 8">
    <name type="scientific">Pseudarthrobacter enclensis</name>
    <dbReference type="NCBI Taxonomy" id="993070"/>
    <lineage>
        <taxon>Bacteria</taxon>
        <taxon>Bacillati</taxon>
        <taxon>Actinomycetota</taxon>
        <taxon>Actinomycetes</taxon>
        <taxon>Micrococcales</taxon>
        <taxon>Micrococcaceae</taxon>
        <taxon>Pseudarthrobacter</taxon>
    </lineage>
</organism>
<keyword evidence="8" id="KW-1185">Reference proteome</keyword>
<dbReference type="GO" id="GO:0016887">
    <property type="term" value="F:ATP hydrolysis activity"/>
    <property type="evidence" value="ECO:0007669"/>
    <property type="project" value="InterPro"/>
</dbReference>
<comment type="caution">
    <text evidence="7">The sequence shown here is derived from an EMBL/GenBank/DDBJ whole genome shotgun (WGS) entry which is preliminary data.</text>
</comment>
<keyword evidence="4" id="KW-0175">Coiled coil</keyword>
<evidence type="ECO:0000259" key="6">
    <source>
        <dbReference type="Pfam" id="PF13476"/>
    </source>
</evidence>
<dbReference type="STRING" id="993070.AS031_04160"/>
<name>A0A0V8IWU0_9MICC</name>
<feature type="coiled-coil region" evidence="4">
    <location>
        <begin position="183"/>
        <end position="217"/>
    </location>
</feature>
<evidence type="ECO:0000256" key="1">
    <source>
        <dbReference type="ARBA" id="ARBA00006930"/>
    </source>
</evidence>
<dbReference type="InterPro" id="IPR038729">
    <property type="entry name" value="Rad50/SbcC_AAA"/>
</dbReference>
<evidence type="ECO:0000313" key="7">
    <source>
        <dbReference type="EMBL" id="KSU79222.1"/>
    </source>
</evidence>
<feature type="region of interest" description="Disordered" evidence="5">
    <location>
        <begin position="362"/>
        <end position="406"/>
    </location>
</feature>
<dbReference type="RefSeq" id="WP_058266824.1">
    <property type="nucleotide sequence ID" value="NZ_FMAZ01000001.1"/>
</dbReference>
<protein>
    <recommendedName>
        <fullName evidence="3">Nuclease SbcCD subunit C</fullName>
    </recommendedName>
</protein>
<dbReference type="GO" id="GO:0006302">
    <property type="term" value="P:double-strand break repair"/>
    <property type="evidence" value="ECO:0007669"/>
    <property type="project" value="InterPro"/>
</dbReference>
<comment type="subunit">
    <text evidence="2">Heterodimer of SbcC and SbcD.</text>
</comment>
<evidence type="ECO:0000256" key="3">
    <source>
        <dbReference type="ARBA" id="ARBA00013368"/>
    </source>
</evidence>